<keyword evidence="2" id="KW-1185">Reference proteome</keyword>
<sequence length="303" mass="35590">MFKFPKYAISVSDYEVEPNNSEGLISLKVGDLMILLREYETGLGWALVQKVDIRDVHRNGCRVYDHDIPRNEKHIGFVPTAFLAALRFEPQKFDPSVPLDLQVALSENGEEYQKKIGVRFYIYEGYYRDRHEDVCMISKAKLKTNVPKMHCLESDKFEDFNISMEEWEKKSVEEWKIKARETIAQRKPIPIHDVFLVKNSKHPAHLHWLTKGSYVAETLNNALLAYADRPCLGYRRKIAKDQYENKYRWFTYAQLHERVLRFGNGLRICFNNEKLLTQHRENQKEINRGFVGICSINRPDGLC</sequence>
<dbReference type="VEuPathDB" id="AmoebaDB:NAEGRDRAFT_54917"/>
<name>D2W669_NAEGR</name>
<evidence type="ECO:0000313" key="1">
    <source>
        <dbReference type="EMBL" id="EFC35433.1"/>
    </source>
</evidence>
<dbReference type="EMBL" id="GG739243">
    <property type="protein sequence ID" value="EFC35433.1"/>
    <property type="molecule type" value="Genomic_DNA"/>
</dbReference>
<evidence type="ECO:0000313" key="2">
    <source>
        <dbReference type="Proteomes" id="UP000006671"/>
    </source>
</evidence>
<accession>D2W669</accession>
<protein>
    <submittedName>
        <fullName evidence="1">Predicted protein</fullName>
    </submittedName>
</protein>
<dbReference type="InParanoid" id="D2W669"/>
<dbReference type="KEGG" id="ngr:NAEGRDRAFT_54917"/>
<gene>
    <name evidence="1" type="ORF">NAEGRDRAFT_54917</name>
</gene>
<organism evidence="2">
    <name type="scientific">Naegleria gruberi</name>
    <name type="common">Amoeba</name>
    <dbReference type="NCBI Taxonomy" id="5762"/>
    <lineage>
        <taxon>Eukaryota</taxon>
        <taxon>Discoba</taxon>
        <taxon>Heterolobosea</taxon>
        <taxon>Tetramitia</taxon>
        <taxon>Eutetramitia</taxon>
        <taxon>Vahlkampfiidae</taxon>
        <taxon>Naegleria</taxon>
    </lineage>
</organism>
<dbReference type="OrthoDB" id="1673747at2759"/>
<dbReference type="SUPFAM" id="SSF56801">
    <property type="entry name" value="Acetyl-CoA synthetase-like"/>
    <property type="match status" value="1"/>
</dbReference>
<dbReference type="GeneID" id="8861124"/>
<dbReference type="RefSeq" id="XP_002668177.1">
    <property type="nucleotide sequence ID" value="XM_002668131.1"/>
</dbReference>
<reference evidence="1 2" key="1">
    <citation type="journal article" date="2010" name="Cell">
        <title>The genome of Naegleria gruberi illuminates early eukaryotic versatility.</title>
        <authorList>
            <person name="Fritz-Laylin L.K."/>
            <person name="Prochnik S.E."/>
            <person name="Ginger M.L."/>
            <person name="Dacks J.B."/>
            <person name="Carpenter M.L."/>
            <person name="Field M.C."/>
            <person name="Kuo A."/>
            <person name="Paredez A."/>
            <person name="Chapman J."/>
            <person name="Pham J."/>
            <person name="Shu S."/>
            <person name="Neupane R."/>
            <person name="Cipriano M."/>
            <person name="Mancuso J."/>
            <person name="Tu H."/>
            <person name="Salamov A."/>
            <person name="Lindquist E."/>
            <person name="Shapiro H."/>
            <person name="Lucas S."/>
            <person name="Grigoriev I.V."/>
            <person name="Cande W.Z."/>
            <person name="Fulton C."/>
            <person name="Rokhsar D.S."/>
            <person name="Dawson S.C."/>
        </authorList>
    </citation>
    <scope>NUCLEOTIDE SEQUENCE [LARGE SCALE GENOMIC DNA]</scope>
    <source>
        <strain evidence="1 2">NEG-M</strain>
    </source>
</reference>
<proteinExistence type="predicted"/>
<dbReference type="Proteomes" id="UP000006671">
    <property type="component" value="Unassembled WGS sequence"/>
</dbReference>
<dbReference type="AlphaFoldDB" id="D2W669"/>